<accession>A0A212K7Q3</accession>
<reference evidence="1" key="1">
    <citation type="submission" date="2016-04" db="EMBL/GenBank/DDBJ databases">
        <authorList>
            <person name="Evans L.H."/>
            <person name="Alamgir A."/>
            <person name="Owens N."/>
            <person name="Weber N.D."/>
            <person name="Virtaneva K."/>
            <person name="Barbian K."/>
            <person name="Babar A."/>
            <person name="Rosenke K."/>
        </authorList>
    </citation>
    <scope>NUCLEOTIDE SEQUENCE</scope>
    <source>
        <strain evidence="1">86-1</strain>
    </source>
</reference>
<name>A0A212K7Q3_9BACT</name>
<protein>
    <submittedName>
        <fullName evidence="1">Uncharacterized protein</fullName>
    </submittedName>
</protein>
<organism evidence="1">
    <name type="scientific">uncultured Dysgonomonas sp</name>
    <dbReference type="NCBI Taxonomy" id="206096"/>
    <lineage>
        <taxon>Bacteria</taxon>
        <taxon>Pseudomonadati</taxon>
        <taxon>Bacteroidota</taxon>
        <taxon>Bacteroidia</taxon>
        <taxon>Bacteroidales</taxon>
        <taxon>Dysgonomonadaceae</taxon>
        <taxon>Dysgonomonas</taxon>
        <taxon>environmental samples</taxon>
    </lineage>
</organism>
<sequence>MKTINRLSLFIIMLGIILNISAQNYYASNHRGSESENKADIITAKTVKDDDARNKTYVWEFDSSVPSTFDNNTIQKAEEHEFGSKVACLKVLMEEYYVTQEEVVPGDPMRRTIIKKPNIYNTTRKIEKHLKKEVKKGNIALEKATNDFTHILEVSLTIVNEADSEAFEDALDQNKKNIEDQISIFNQVKINNIY</sequence>
<dbReference type="AlphaFoldDB" id="A0A212K7Q3"/>
<proteinExistence type="predicted"/>
<evidence type="ECO:0000313" key="1">
    <source>
        <dbReference type="EMBL" id="SBW07657.1"/>
    </source>
</evidence>
<gene>
    <name evidence="1" type="ORF">KL86DYS1_31725</name>
</gene>
<dbReference type="EMBL" id="FLUM01000003">
    <property type="protein sequence ID" value="SBW07657.1"/>
    <property type="molecule type" value="Genomic_DNA"/>
</dbReference>
<dbReference type="RefSeq" id="WP_296944845.1">
    <property type="nucleotide sequence ID" value="NZ_LT599032.1"/>
</dbReference>